<feature type="region of interest" description="Disordered" evidence="1">
    <location>
        <begin position="1"/>
        <end position="36"/>
    </location>
</feature>
<proteinExistence type="predicted"/>
<dbReference type="Proteomes" id="UP000015106">
    <property type="component" value="Chromosome 4"/>
</dbReference>
<keyword evidence="3" id="KW-1185">Reference proteome</keyword>
<evidence type="ECO:0000256" key="1">
    <source>
        <dbReference type="SAM" id="MobiDB-lite"/>
    </source>
</evidence>
<evidence type="ECO:0000313" key="2">
    <source>
        <dbReference type="EnsemblPlants" id="TuG1812G0400002909.01.T02.cds418604"/>
    </source>
</evidence>
<protein>
    <submittedName>
        <fullName evidence="2">Uncharacterized protein</fullName>
    </submittedName>
</protein>
<reference evidence="2" key="2">
    <citation type="submission" date="2018-03" db="EMBL/GenBank/DDBJ databases">
        <title>The Triticum urartu genome reveals the dynamic nature of wheat genome evolution.</title>
        <authorList>
            <person name="Ling H."/>
            <person name="Ma B."/>
            <person name="Shi X."/>
            <person name="Liu H."/>
            <person name="Dong L."/>
            <person name="Sun H."/>
            <person name="Cao Y."/>
            <person name="Gao Q."/>
            <person name="Zheng S."/>
            <person name="Li Y."/>
            <person name="Yu Y."/>
            <person name="Du H."/>
            <person name="Qi M."/>
            <person name="Li Y."/>
            <person name="Yu H."/>
            <person name="Cui Y."/>
            <person name="Wang N."/>
            <person name="Chen C."/>
            <person name="Wu H."/>
            <person name="Zhao Y."/>
            <person name="Zhang J."/>
            <person name="Li Y."/>
            <person name="Zhou W."/>
            <person name="Zhang B."/>
            <person name="Hu W."/>
            <person name="Eijk M."/>
            <person name="Tang J."/>
            <person name="Witsenboer H."/>
            <person name="Zhao S."/>
            <person name="Li Z."/>
            <person name="Zhang A."/>
            <person name="Wang D."/>
            <person name="Liang C."/>
        </authorList>
    </citation>
    <scope>NUCLEOTIDE SEQUENCE [LARGE SCALE GENOMIC DNA]</scope>
    <source>
        <strain evidence="2">cv. G1812</strain>
    </source>
</reference>
<dbReference type="EnsemblPlants" id="TuG1812G0400002909.01.T02">
    <property type="protein sequence ID" value="TuG1812G0400002909.01.T02.cds418604"/>
    <property type="gene ID" value="TuG1812G0400002909.01"/>
</dbReference>
<name>A0A8R7UAL6_TRIUA</name>
<organism evidence="2 3">
    <name type="scientific">Triticum urartu</name>
    <name type="common">Red wild einkorn</name>
    <name type="synonym">Crithodium urartu</name>
    <dbReference type="NCBI Taxonomy" id="4572"/>
    <lineage>
        <taxon>Eukaryota</taxon>
        <taxon>Viridiplantae</taxon>
        <taxon>Streptophyta</taxon>
        <taxon>Embryophyta</taxon>
        <taxon>Tracheophyta</taxon>
        <taxon>Spermatophyta</taxon>
        <taxon>Magnoliopsida</taxon>
        <taxon>Liliopsida</taxon>
        <taxon>Poales</taxon>
        <taxon>Poaceae</taxon>
        <taxon>BOP clade</taxon>
        <taxon>Pooideae</taxon>
        <taxon>Triticodae</taxon>
        <taxon>Triticeae</taxon>
        <taxon>Triticinae</taxon>
        <taxon>Triticum</taxon>
    </lineage>
</organism>
<dbReference type="Gramene" id="TuG1812G0400002909.01.T02">
    <property type="protein sequence ID" value="TuG1812G0400002909.01.T02.cds418604"/>
    <property type="gene ID" value="TuG1812G0400002909.01"/>
</dbReference>
<evidence type="ECO:0000313" key="3">
    <source>
        <dbReference type="Proteomes" id="UP000015106"/>
    </source>
</evidence>
<reference evidence="2" key="3">
    <citation type="submission" date="2022-06" db="UniProtKB">
        <authorList>
            <consortium name="EnsemblPlants"/>
        </authorList>
    </citation>
    <scope>IDENTIFICATION</scope>
</reference>
<reference evidence="3" key="1">
    <citation type="journal article" date="2013" name="Nature">
        <title>Draft genome of the wheat A-genome progenitor Triticum urartu.</title>
        <authorList>
            <person name="Ling H.Q."/>
            <person name="Zhao S."/>
            <person name="Liu D."/>
            <person name="Wang J."/>
            <person name="Sun H."/>
            <person name="Zhang C."/>
            <person name="Fan H."/>
            <person name="Li D."/>
            <person name="Dong L."/>
            <person name="Tao Y."/>
            <person name="Gao C."/>
            <person name="Wu H."/>
            <person name="Li Y."/>
            <person name="Cui Y."/>
            <person name="Guo X."/>
            <person name="Zheng S."/>
            <person name="Wang B."/>
            <person name="Yu K."/>
            <person name="Liang Q."/>
            <person name="Yang W."/>
            <person name="Lou X."/>
            <person name="Chen J."/>
            <person name="Feng M."/>
            <person name="Jian J."/>
            <person name="Zhang X."/>
            <person name="Luo G."/>
            <person name="Jiang Y."/>
            <person name="Liu J."/>
            <person name="Wang Z."/>
            <person name="Sha Y."/>
            <person name="Zhang B."/>
            <person name="Wu H."/>
            <person name="Tang D."/>
            <person name="Shen Q."/>
            <person name="Xue P."/>
            <person name="Zou S."/>
            <person name="Wang X."/>
            <person name="Liu X."/>
            <person name="Wang F."/>
            <person name="Yang Y."/>
            <person name="An X."/>
            <person name="Dong Z."/>
            <person name="Zhang K."/>
            <person name="Zhang X."/>
            <person name="Luo M.C."/>
            <person name="Dvorak J."/>
            <person name="Tong Y."/>
            <person name="Wang J."/>
            <person name="Yang H."/>
            <person name="Li Z."/>
            <person name="Wang D."/>
            <person name="Zhang A."/>
            <person name="Wang J."/>
        </authorList>
    </citation>
    <scope>NUCLEOTIDE SEQUENCE</scope>
    <source>
        <strain evidence="3">cv. G1812</strain>
    </source>
</reference>
<accession>A0A8R7UAL6</accession>
<sequence>MELPISNKKGHWSGGVCPNFRREQSRLSPQASFSPPGKRRLQLWKVLARTR</sequence>
<dbReference type="AlphaFoldDB" id="A0A8R7UAL6"/>